<evidence type="ECO:0000313" key="2">
    <source>
        <dbReference type="Proteomes" id="UP000032515"/>
    </source>
</evidence>
<accession>A0A0D7EHB8</accession>
<dbReference type="AlphaFoldDB" id="A0A0D7EHB8"/>
<dbReference type="OrthoDB" id="7412671at2"/>
<evidence type="ECO:0000313" key="1">
    <source>
        <dbReference type="EMBL" id="KIZ40194.1"/>
    </source>
</evidence>
<proteinExistence type="predicted"/>
<dbReference type="Proteomes" id="UP000032515">
    <property type="component" value="Unassembled WGS sequence"/>
</dbReference>
<gene>
    <name evidence="1" type="ORF">OO17_18345</name>
</gene>
<name>A0A0D7EHB8_RHOPL</name>
<dbReference type="CDD" id="cd02980">
    <property type="entry name" value="TRX_Fd_family"/>
    <property type="match status" value="1"/>
</dbReference>
<dbReference type="EMBL" id="JXXE01000371">
    <property type="protein sequence ID" value="KIZ40194.1"/>
    <property type="molecule type" value="Genomic_DNA"/>
</dbReference>
<dbReference type="Gene3D" id="3.40.30.10">
    <property type="entry name" value="Glutaredoxin"/>
    <property type="match status" value="1"/>
</dbReference>
<dbReference type="PATRIC" id="fig|1076.23.peg.4119"/>
<organism evidence="1 2">
    <name type="scientific">Rhodopseudomonas palustris</name>
    <dbReference type="NCBI Taxonomy" id="1076"/>
    <lineage>
        <taxon>Bacteria</taxon>
        <taxon>Pseudomonadati</taxon>
        <taxon>Pseudomonadota</taxon>
        <taxon>Alphaproteobacteria</taxon>
        <taxon>Hyphomicrobiales</taxon>
        <taxon>Nitrobacteraceae</taxon>
        <taxon>Rhodopseudomonas</taxon>
    </lineage>
</organism>
<evidence type="ECO:0008006" key="3">
    <source>
        <dbReference type="Google" id="ProtNLM"/>
    </source>
</evidence>
<comment type="caution">
    <text evidence="1">The sequence shown here is derived from an EMBL/GenBank/DDBJ whole genome shotgun (WGS) entry which is preliminary data.</text>
</comment>
<reference evidence="1 2" key="1">
    <citation type="submission" date="2014-11" db="EMBL/GenBank/DDBJ databases">
        <title>Genomics and ecophysiology of heterotrophic nitrogen fixing bacteria isolated from estuarine surface water.</title>
        <authorList>
            <person name="Bentzon-Tilia M."/>
            <person name="Severin I."/>
            <person name="Hansen L.H."/>
            <person name="Riemann L."/>
        </authorList>
    </citation>
    <scope>NUCLEOTIDE SEQUENCE [LARGE SCALE GENOMIC DNA]</scope>
    <source>
        <strain evidence="1 2">BAL398</strain>
    </source>
</reference>
<protein>
    <recommendedName>
        <fullName evidence="3">(2Fe-2S) ferredoxin domain-containing protein</fullName>
    </recommendedName>
</protein>
<sequence length="102" mass="10684">MVSPSVVIARPRRASPVLVCKKCLSRVADGKALRKALKAELKRRGAAQHIKPPRLVQTGCLGICPKRAAVIAGATTLSRGEFLLAADAEAAIAAAGMLMPDR</sequence>